<dbReference type="Proteomes" id="UP001202180">
    <property type="component" value="Unassembled WGS sequence"/>
</dbReference>
<keyword evidence="2" id="KW-0808">Transferase</keyword>
<comment type="caution">
    <text evidence="3">The sequence shown here is derived from an EMBL/GenBank/DDBJ whole genome shotgun (WGS) entry which is preliminary data.</text>
</comment>
<dbReference type="InterPro" id="IPR004629">
    <property type="entry name" value="WecG_TagA_CpsF"/>
</dbReference>
<dbReference type="RefSeq" id="WP_248478381.1">
    <property type="nucleotide sequence ID" value="NZ_JALPRF010000003.1"/>
</dbReference>
<evidence type="ECO:0000256" key="2">
    <source>
        <dbReference type="ARBA" id="ARBA00022679"/>
    </source>
</evidence>
<keyword evidence="1" id="KW-0328">Glycosyltransferase</keyword>
<accession>A0ABT0HNL7</accession>
<dbReference type="EMBL" id="JALPRF010000003">
    <property type="protein sequence ID" value="MCK8493761.1"/>
    <property type="molecule type" value="Genomic_DNA"/>
</dbReference>
<gene>
    <name evidence="3" type="ORF">M0L20_17980</name>
</gene>
<organism evidence="3 4">
    <name type="scientific">Spirosoma liriopis</name>
    <dbReference type="NCBI Taxonomy" id="2937440"/>
    <lineage>
        <taxon>Bacteria</taxon>
        <taxon>Pseudomonadati</taxon>
        <taxon>Bacteroidota</taxon>
        <taxon>Cytophagia</taxon>
        <taxon>Cytophagales</taxon>
        <taxon>Cytophagaceae</taxon>
        <taxon>Spirosoma</taxon>
    </lineage>
</organism>
<dbReference type="CDD" id="cd06533">
    <property type="entry name" value="Glyco_transf_WecG_TagA"/>
    <property type="match status" value="1"/>
</dbReference>
<keyword evidence="4" id="KW-1185">Reference proteome</keyword>
<dbReference type="NCBIfam" id="TIGR00696">
    <property type="entry name" value="wecG_tagA_cpsF"/>
    <property type="match status" value="1"/>
</dbReference>
<evidence type="ECO:0000313" key="4">
    <source>
        <dbReference type="Proteomes" id="UP001202180"/>
    </source>
</evidence>
<name>A0ABT0HNL7_9BACT</name>
<sequence length="251" mass="28838">MDKVAIVNVHIHNVTKTYLLDNLRSGMLITPNVDHLVRLQKDKEFYDVYKEADWVICDSKIVGLGLNFLGSPVKEVIPGSSFFPEFCKYNRFNDEVKIFLLGAAPGVASLAMKRINERIGREIIVGTHSPSFGFESNSVECEQIIGLINQTDATVLVVGVGAPKQEKWISKYRDEFTRIKLFMALGATIDFEAGTTKRAPQIFQSLNLEWFHRMILNPRRLLKRYIVDDMPFFYYLVKQKLGFYKDPYLNE</sequence>
<dbReference type="Pfam" id="PF03808">
    <property type="entry name" value="Glyco_tran_WecG"/>
    <property type="match status" value="1"/>
</dbReference>
<evidence type="ECO:0000256" key="1">
    <source>
        <dbReference type="ARBA" id="ARBA00022676"/>
    </source>
</evidence>
<protein>
    <submittedName>
        <fullName evidence="3">WecB/TagA/CpsF family glycosyltransferase</fullName>
    </submittedName>
</protein>
<reference evidence="3 4" key="1">
    <citation type="submission" date="2022-04" db="EMBL/GenBank/DDBJ databases">
        <title>Spirosoma sp. strain RP8 genome sequencing and assembly.</title>
        <authorList>
            <person name="Jung Y."/>
        </authorList>
    </citation>
    <scope>NUCLEOTIDE SEQUENCE [LARGE SCALE GENOMIC DNA]</scope>
    <source>
        <strain evidence="3 4">RP8</strain>
    </source>
</reference>
<dbReference type="PANTHER" id="PTHR34136:SF1">
    <property type="entry name" value="UDP-N-ACETYL-D-MANNOSAMINURONIC ACID TRANSFERASE"/>
    <property type="match status" value="1"/>
</dbReference>
<dbReference type="PANTHER" id="PTHR34136">
    <property type="match status" value="1"/>
</dbReference>
<proteinExistence type="predicted"/>
<evidence type="ECO:0000313" key="3">
    <source>
        <dbReference type="EMBL" id="MCK8493761.1"/>
    </source>
</evidence>